<dbReference type="RefSeq" id="WP_064280376.1">
    <property type="nucleotide sequence ID" value="NZ_LWCS01000003.1"/>
</dbReference>
<dbReference type="AlphaFoldDB" id="A0A178M2W5"/>
<dbReference type="Proteomes" id="UP000078396">
    <property type="component" value="Unassembled WGS sequence"/>
</dbReference>
<organism evidence="1 2">
    <name type="scientific">Mycolicibacterium iranicum</name>
    <name type="common">Mycobacterium iranicum</name>
    <dbReference type="NCBI Taxonomy" id="912594"/>
    <lineage>
        <taxon>Bacteria</taxon>
        <taxon>Bacillati</taxon>
        <taxon>Actinomycetota</taxon>
        <taxon>Actinomycetes</taxon>
        <taxon>Mycobacteriales</taxon>
        <taxon>Mycobacteriaceae</taxon>
        <taxon>Mycolicibacterium</taxon>
    </lineage>
</organism>
<gene>
    <name evidence="1" type="ORF">A4X20_13185</name>
</gene>
<comment type="caution">
    <text evidence="1">The sequence shown here is derived from an EMBL/GenBank/DDBJ whole genome shotgun (WGS) entry which is preliminary data.</text>
</comment>
<reference evidence="1 2" key="1">
    <citation type="submission" date="2016-04" db="EMBL/GenBank/DDBJ databases">
        <title>Draft Genome Sequences of Staphylococcus capitis Strain H36, S. capitis Strain H65, S. cohnii Strain H62, S. hominis Strain H69, Mycobacterium iranicum Strain H39, Plantibacter sp. Strain H53, Pseudomonas oryzihabitans Strain H72, and Microbacterium sp. Strain H83, isolated from residential settings.</title>
        <authorList>
            <person name="Lymperopoulou D."/>
            <person name="Adams R.I."/>
            <person name="Lindow S."/>
            <person name="Coil D.A."/>
            <person name="Jospin G."/>
            <person name="Eisen J.A."/>
        </authorList>
    </citation>
    <scope>NUCLEOTIDE SEQUENCE [LARGE SCALE GENOMIC DNA]</scope>
    <source>
        <strain evidence="1 2">H39</strain>
    </source>
</reference>
<evidence type="ECO:0000313" key="2">
    <source>
        <dbReference type="Proteomes" id="UP000078396"/>
    </source>
</evidence>
<name>A0A178M2W5_MYCIR</name>
<dbReference type="EMBL" id="LWCS01000003">
    <property type="protein sequence ID" value="OAN41550.1"/>
    <property type="molecule type" value="Genomic_DNA"/>
</dbReference>
<evidence type="ECO:0000313" key="1">
    <source>
        <dbReference type="EMBL" id="OAN41550.1"/>
    </source>
</evidence>
<protein>
    <submittedName>
        <fullName evidence="1">Uncharacterized protein</fullName>
    </submittedName>
</protein>
<proteinExistence type="predicted"/>
<sequence>MATTHGREHRRDAILVPATTQAYGHSWTGTHEFDQTLQVKVAPCTESIILAEQPVYRVTGDPVGIIRFREVKLPVPAEGDLPRDAGFFAAPQ</sequence>
<accession>A0A178M2W5</accession>